<dbReference type="InterPro" id="IPR006553">
    <property type="entry name" value="Leu-rich_rpt_Cys-con_subtyp"/>
</dbReference>
<feature type="region of interest" description="Disordered" evidence="2">
    <location>
        <begin position="747"/>
        <end position="767"/>
    </location>
</feature>
<dbReference type="RefSeq" id="XP_070861761.1">
    <property type="nucleotide sequence ID" value="XM_071006405.1"/>
</dbReference>
<dbReference type="Proteomes" id="UP001610728">
    <property type="component" value="Unassembled WGS sequence"/>
</dbReference>
<evidence type="ECO:0000259" key="3">
    <source>
        <dbReference type="Pfam" id="PF12937"/>
    </source>
</evidence>
<dbReference type="InterPro" id="IPR032675">
    <property type="entry name" value="LRR_dom_sf"/>
</dbReference>
<feature type="domain" description="F-box/LRR-repeat protein 15-like leucin rich repeat" evidence="4">
    <location>
        <begin position="170"/>
        <end position="243"/>
    </location>
</feature>
<name>A0ABR4MQM8_9PEZI</name>
<dbReference type="Pfam" id="PF13516">
    <property type="entry name" value="LRR_6"/>
    <property type="match status" value="1"/>
</dbReference>
<reference evidence="5 6" key="1">
    <citation type="submission" date="2020-05" db="EMBL/GenBank/DDBJ databases">
        <title>Ceratocystis lukuohia genome.</title>
        <authorList>
            <person name="Harrington T.C."/>
            <person name="Kim K."/>
            <person name="Mayers C.G."/>
        </authorList>
    </citation>
    <scope>NUCLEOTIDE SEQUENCE [LARGE SCALE GENOMIC DNA]</scope>
    <source>
        <strain evidence="5 6">C4212</strain>
    </source>
</reference>
<dbReference type="InterPro" id="IPR001810">
    <property type="entry name" value="F-box_dom"/>
</dbReference>
<dbReference type="Pfam" id="PF12937">
    <property type="entry name" value="F-box-like"/>
    <property type="match status" value="1"/>
</dbReference>
<evidence type="ECO:0000313" key="5">
    <source>
        <dbReference type="EMBL" id="KAL2890581.1"/>
    </source>
</evidence>
<dbReference type="InterPro" id="IPR050648">
    <property type="entry name" value="F-box_LRR-repeat"/>
</dbReference>
<dbReference type="InterPro" id="IPR001611">
    <property type="entry name" value="Leu-rich_rpt"/>
</dbReference>
<evidence type="ECO:0000259" key="4">
    <source>
        <dbReference type="Pfam" id="PF25372"/>
    </source>
</evidence>
<feature type="compositionally biased region" description="Low complexity" evidence="2">
    <location>
        <begin position="803"/>
        <end position="826"/>
    </location>
</feature>
<evidence type="ECO:0000313" key="6">
    <source>
        <dbReference type="Proteomes" id="UP001610728"/>
    </source>
</evidence>
<dbReference type="GeneID" id="98116756"/>
<organism evidence="5 6">
    <name type="scientific">Ceratocystis lukuohia</name>
    <dbReference type="NCBI Taxonomy" id="2019550"/>
    <lineage>
        <taxon>Eukaryota</taxon>
        <taxon>Fungi</taxon>
        <taxon>Dikarya</taxon>
        <taxon>Ascomycota</taxon>
        <taxon>Pezizomycotina</taxon>
        <taxon>Sordariomycetes</taxon>
        <taxon>Hypocreomycetidae</taxon>
        <taxon>Microascales</taxon>
        <taxon>Ceratocystidaceae</taxon>
        <taxon>Ceratocystis</taxon>
    </lineage>
</organism>
<dbReference type="PANTHER" id="PTHR13382">
    <property type="entry name" value="MITOCHONDRIAL ATP SYNTHASE COUPLING FACTOR B"/>
    <property type="match status" value="1"/>
</dbReference>
<dbReference type="Gene3D" id="3.80.10.10">
    <property type="entry name" value="Ribonuclease Inhibitor"/>
    <property type="match status" value="2"/>
</dbReference>
<dbReference type="SUPFAM" id="SSF81383">
    <property type="entry name" value="F-box domain"/>
    <property type="match status" value="1"/>
</dbReference>
<proteinExistence type="predicted"/>
<dbReference type="SMART" id="SM00367">
    <property type="entry name" value="LRR_CC"/>
    <property type="match status" value="9"/>
</dbReference>
<feature type="domain" description="F-box" evidence="3">
    <location>
        <begin position="76"/>
        <end position="120"/>
    </location>
</feature>
<feature type="compositionally biased region" description="Low complexity" evidence="2">
    <location>
        <begin position="747"/>
        <end position="758"/>
    </location>
</feature>
<dbReference type="Pfam" id="PF25372">
    <property type="entry name" value="DUF7885"/>
    <property type="match status" value="1"/>
</dbReference>
<keyword evidence="6" id="KW-1185">Reference proteome</keyword>
<sequence length="842" mass="92850">MMSTVNLDGSGFDAPLTLETESSVSSAASPVPPDNDESDFYLINNDSGSSLSLSHEEREEREIARIQQECKETPVHRLPNEVMMMIFAKLDRPSDILRSMLACKRWARNSVDLLWHRPSCTSFEKMERICNALHAQIPFFQYWDYVRRINLSQIAKLVNDGTIDSLKKCNRIERLTLTNCKQVTDSGLISLVSQNHNMLALDISANQAITDQSILTVAENCPRLQGLNIAGCVNVTSQSLIKLNDILNVTDEAVLAFAENCPNLLEIDLQMCHEVGNISVAALLSKGKALRELRLPYLHLITDNAFLPIPSKVTFDALRILDLTGCYELTDAAVVKIIDAAPRLRNVVLAKCRNITNVAVTAISKLGKNLHYVHLGHCSLITDEGARQLITSYASVCLLANLPKLKRIGLVKCSQITDNTINSIALACNNRANRPNSDGTSGACLERVHLSHCMSLTLKRFGRDPPPVSAPTEFTEHQRQIFCVFSGNCVSHLRNHLNNSPQYEELRRNAGIYRSHGNGLFEVGSIAQIQEAQAPAPAPTVQNGILLEPDAWEPDLDEDDLMNDIDGPGGNEGGIGLMDMHQLQQNLPVIDNAHNHITAPVNPDVDHGHLVADPVALDNNNPHNTQLLAENPHNQELIYNYFVSQIQAGLMPMPQPGEATYNLITIHEQNIAIQAAQMAAGNNMLKHAQNYENSQSSQVAHMPPPNAPSHSSLEPQILNQSVVHANNLHLAHAQAQFQAQVQAHAQAAAPAAAPTHPQVLAQSHSHGHLLGHHHLSQAQIQFQTQGQAHAQAQAQVQTQGQTQQNLQQQEQQQQQQPQQQQQQQQQPGTWNLDAMTFNSHHP</sequence>
<gene>
    <name evidence="5" type="ORF">HOO65_021123</name>
</gene>
<dbReference type="PANTHER" id="PTHR13382:SF67">
    <property type="entry name" value="SCF E3 UBIQUITIN LIGASE COMPLEX F-BOX PROTEIN POF2"/>
    <property type="match status" value="1"/>
</dbReference>
<dbReference type="EMBL" id="JABSNW010000002">
    <property type="protein sequence ID" value="KAL2890581.1"/>
    <property type="molecule type" value="Genomic_DNA"/>
</dbReference>
<protein>
    <submittedName>
        <fullName evidence="5">F-box and leucine-rich repeat protein GRR1</fullName>
    </submittedName>
</protein>
<comment type="caution">
    <text evidence="5">The sequence shown here is derived from an EMBL/GenBank/DDBJ whole genome shotgun (WGS) entry which is preliminary data.</text>
</comment>
<dbReference type="SUPFAM" id="SSF52047">
    <property type="entry name" value="RNI-like"/>
    <property type="match status" value="1"/>
</dbReference>
<dbReference type="InterPro" id="IPR057207">
    <property type="entry name" value="FBXL15_LRR"/>
</dbReference>
<evidence type="ECO:0000256" key="1">
    <source>
        <dbReference type="ARBA" id="ARBA00022786"/>
    </source>
</evidence>
<dbReference type="InterPro" id="IPR036047">
    <property type="entry name" value="F-box-like_dom_sf"/>
</dbReference>
<feature type="region of interest" description="Disordered" evidence="2">
    <location>
        <begin position="692"/>
        <end position="713"/>
    </location>
</feature>
<keyword evidence="1" id="KW-0833">Ubl conjugation pathway</keyword>
<accession>A0ABR4MQM8</accession>
<evidence type="ECO:0000256" key="2">
    <source>
        <dbReference type="SAM" id="MobiDB-lite"/>
    </source>
</evidence>
<feature type="region of interest" description="Disordered" evidence="2">
    <location>
        <begin position="803"/>
        <end position="842"/>
    </location>
</feature>
<dbReference type="CDD" id="cd09917">
    <property type="entry name" value="F-box_SF"/>
    <property type="match status" value="1"/>
</dbReference>